<keyword evidence="5 8" id="KW-0028">Amino-acid biosynthesis</keyword>
<evidence type="ECO:0000256" key="7">
    <source>
        <dbReference type="ARBA" id="ARBA00048670"/>
    </source>
</evidence>
<reference evidence="10 11" key="1">
    <citation type="submission" date="2021-01" db="EMBL/GenBank/DDBJ databases">
        <title>Genomic Encyclopedia of Type Strains, Phase IV (KMG-IV): sequencing the most valuable type-strain genomes for metagenomic binning, comparative biology and taxonomic classification.</title>
        <authorList>
            <person name="Goeker M."/>
        </authorList>
    </citation>
    <scope>NUCLEOTIDE SEQUENCE [LARGE SCALE GENOMIC DNA]</scope>
    <source>
        <strain evidence="10 11">DSM 104297</strain>
    </source>
</reference>
<dbReference type="RefSeq" id="WP_205182564.1">
    <property type="nucleotide sequence ID" value="NZ_JAFBFC010000001.1"/>
</dbReference>
<evidence type="ECO:0000256" key="6">
    <source>
        <dbReference type="ARBA" id="ARBA00023304"/>
    </source>
</evidence>
<comment type="pathway">
    <text evidence="2 8">Amino-acid biosynthesis; L-valine biosynthesis; L-valine from pyruvate: step 1/4.</text>
</comment>
<evidence type="ECO:0000259" key="9">
    <source>
        <dbReference type="PROSITE" id="PS51671"/>
    </source>
</evidence>
<proteinExistence type="inferred from homology"/>
<dbReference type="Gene3D" id="3.30.70.1150">
    <property type="entry name" value="ACT-like. Chain A, domain 2"/>
    <property type="match status" value="1"/>
</dbReference>
<dbReference type="Pfam" id="PF10369">
    <property type="entry name" value="ALS_ss_C"/>
    <property type="match status" value="1"/>
</dbReference>
<dbReference type="PANTHER" id="PTHR30239">
    <property type="entry name" value="ACETOLACTATE SYNTHASE SMALL SUBUNIT"/>
    <property type="match status" value="1"/>
</dbReference>
<evidence type="ECO:0000256" key="8">
    <source>
        <dbReference type="RuleBase" id="RU368092"/>
    </source>
</evidence>
<dbReference type="EC" id="2.2.1.6" evidence="8"/>
<feature type="domain" description="ACT" evidence="9">
    <location>
        <begin position="4"/>
        <end position="79"/>
    </location>
</feature>
<evidence type="ECO:0000313" key="10">
    <source>
        <dbReference type="EMBL" id="MBM7701322.1"/>
    </source>
</evidence>
<comment type="caution">
    <text evidence="10">The sequence shown here is derived from an EMBL/GenBank/DDBJ whole genome shotgun (WGS) entry which is preliminary data.</text>
</comment>
<dbReference type="InterPro" id="IPR039557">
    <property type="entry name" value="AHAS_ACT"/>
</dbReference>
<keyword evidence="6 8" id="KW-0100">Branched-chain amino acid biosynthesis</keyword>
<comment type="function">
    <text evidence="8">Catalyzes the conversion of 2 pyruvate molecules into acetolactate in the first common step of the biosynthetic pathway of the branched-amino acids such as leucine, isoleucine, and valine.</text>
</comment>
<evidence type="ECO:0000256" key="5">
    <source>
        <dbReference type="ARBA" id="ARBA00022605"/>
    </source>
</evidence>
<evidence type="ECO:0000256" key="4">
    <source>
        <dbReference type="ARBA" id="ARBA00011744"/>
    </source>
</evidence>
<accession>A0ABS2QQS9</accession>
<dbReference type="Pfam" id="PF22629">
    <property type="entry name" value="ACT_AHAS_ss"/>
    <property type="match status" value="1"/>
</dbReference>
<keyword evidence="11" id="KW-1185">Reference proteome</keyword>
<sequence>MKRIITATVNNRAGVLNRITGLFTKRHYNIESISVGHTEADGVSRMTFVVNVEDEKSAEQVIKQLNKQIDVLKVQDITDQEVVARELALIKVTSAPATRNEVYSLIEPFRATIIDVSRESIIIQVTGETNKIEAIIDLLQPYGLKEIVRTGTIAFPRGKQKQLSAQKLSSIL</sequence>
<dbReference type="GO" id="GO:0003984">
    <property type="term" value="F:acetolactate synthase activity"/>
    <property type="evidence" value="ECO:0007669"/>
    <property type="project" value="UniProtKB-EC"/>
</dbReference>
<protein>
    <recommendedName>
        <fullName evidence="8">Acetolactate synthase small subunit</fullName>
        <shortName evidence="8">AHAS</shortName>
        <shortName evidence="8">ALS</shortName>
        <ecNumber evidence="8">2.2.1.6</ecNumber>
    </recommendedName>
    <alternativeName>
        <fullName evidence="8">Acetohydroxy-acid synthase small subunit</fullName>
    </alternativeName>
</protein>
<gene>
    <name evidence="10" type="ORF">JOC83_000148</name>
</gene>
<evidence type="ECO:0000313" key="11">
    <source>
        <dbReference type="Proteomes" id="UP000809829"/>
    </source>
</evidence>
<organism evidence="10 11">
    <name type="scientific">Priestia iocasae</name>
    <dbReference type="NCBI Taxonomy" id="2291674"/>
    <lineage>
        <taxon>Bacteria</taxon>
        <taxon>Bacillati</taxon>
        <taxon>Bacillota</taxon>
        <taxon>Bacilli</taxon>
        <taxon>Bacillales</taxon>
        <taxon>Bacillaceae</taxon>
        <taxon>Priestia</taxon>
    </lineage>
</organism>
<dbReference type="Proteomes" id="UP000809829">
    <property type="component" value="Unassembled WGS sequence"/>
</dbReference>
<dbReference type="Gene3D" id="3.30.70.260">
    <property type="match status" value="1"/>
</dbReference>
<keyword evidence="8 10" id="KW-0808">Transferase</keyword>
<name>A0ABS2QQS9_9BACI</name>
<dbReference type="InterPro" id="IPR054480">
    <property type="entry name" value="AHAS_small-like_ACT"/>
</dbReference>
<dbReference type="SUPFAM" id="SSF55021">
    <property type="entry name" value="ACT-like"/>
    <property type="match status" value="2"/>
</dbReference>
<comment type="similarity">
    <text evidence="3 8">Belongs to the acetolactate synthase small subunit family.</text>
</comment>
<dbReference type="InterPro" id="IPR004789">
    <property type="entry name" value="Acetalactate_synth_ssu"/>
</dbReference>
<dbReference type="InterPro" id="IPR019455">
    <property type="entry name" value="Acetolactate_synth_ssu_C"/>
</dbReference>
<dbReference type="NCBIfam" id="TIGR00119">
    <property type="entry name" value="acolac_sm"/>
    <property type="match status" value="1"/>
</dbReference>
<comment type="pathway">
    <text evidence="1 8">Amino-acid biosynthesis; L-isoleucine biosynthesis; L-isoleucine from 2-oxobutanoate: step 1/4.</text>
</comment>
<dbReference type="InterPro" id="IPR002912">
    <property type="entry name" value="ACT_dom"/>
</dbReference>
<dbReference type="InterPro" id="IPR045865">
    <property type="entry name" value="ACT-like_dom_sf"/>
</dbReference>
<dbReference type="EMBL" id="JAFBFC010000001">
    <property type="protein sequence ID" value="MBM7701322.1"/>
    <property type="molecule type" value="Genomic_DNA"/>
</dbReference>
<dbReference type="NCBIfam" id="NF008864">
    <property type="entry name" value="PRK11895.1"/>
    <property type="match status" value="1"/>
</dbReference>
<comment type="catalytic activity">
    <reaction evidence="7 8">
        <text>2 pyruvate + H(+) = (2S)-2-acetolactate + CO2</text>
        <dbReference type="Rhea" id="RHEA:25249"/>
        <dbReference type="ChEBI" id="CHEBI:15361"/>
        <dbReference type="ChEBI" id="CHEBI:15378"/>
        <dbReference type="ChEBI" id="CHEBI:16526"/>
        <dbReference type="ChEBI" id="CHEBI:58476"/>
        <dbReference type="EC" id="2.2.1.6"/>
    </reaction>
</comment>
<dbReference type="CDD" id="cd04878">
    <property type="entry name" value="ACT_AHAS"/>
    <property type="match status" value="1"/>
</dbReference>
<evidence type="ECO:0000256" key="3">
    <source>
        <dbReference type="ARBA" id="ARBA00006341"/>
    </source>
</evidence>
<evidence type="ECO:0000256" key="2">
    <source>
        <dbReference type="ARBA" id="ARBA00005025"/>
    </source>
</evidence>
<dbReference type="PROSITE" id="PS51671">
    <property type="entry name" value="ACT"/>
    <property type="match status" value="1"/>
</dbReference>
<evidence type="ECO:0000256" key="1">
    <source>
        <dbReference type="ARBA" id="ARBA00004974"/>
    </source>
</evidence>
<dbReference type="InterPro" id="IPR027271">
    <property type="entry name" value="Acetolactate_synth/TF_NikR_C"/>
</dbReference>
<comment type="subunit">
    <text evidence="4 8">Dimer of large and small chains.</text>
</comment>
<dbReference type="PANTHER" id="PTHR30239:SF0">
    <property type="entry name" value="ACETOLACTATE SYNTHASE SMALL SUBUNIT 1, CHLOROPLASTIC"/>
    <property type="match status" value="1"/>
</dbReference>